<dbReference type="InterPro" id="IPR045863">
    <property type="entry name" value="CorA_TM1_TM2"/>
</dbReference>
<evidence type="ECO:0000256" key="2">
    <source>
        <dbReference type="ARBA" id="ARBA00009765"/>
    </source>
</evidence>
<evidence type="ECO:0000313" key="11">
    <source>
        <dbReference type="Proteomes" id="UP000252355"/>
    </source>
</evidence>
<evidence type="ECO:0000313" key="10">
    <source>
        <dbReference type="EMBL" id="RCK79061.1"/>
    </source>
</evidence>
<dbReference type="AlphaFoldDB" id="A0A367ZNX4"/>
<keyword evidence="5 9" id="KW-0812">Transmembrane</keyword>
<dbReference type="Pfam" id="PF01544">
    <property type="entry name" value="CorA"/>
    <property type="match status" value="1"/>
</dbReference>
<dbReference type="Gene3D" id="1.20.58.340">
    <property type="entry name" value="Magnesium transport protein CorA, transmembrane region"/>
    <property type="match status" value="2"/>
</dbReference>
<dbReference type="PANTHER" id="PTHR46494:SF1">
    <property type="entry name" value="CORA FAMILY METAL ION TRANSPORTER (EUROFUNG)"/>
    <property type="match status" value="1"/>
</dbReference>
<dbReference type="EMBL" id="QOQW01000016">
    <property type="protein sequence ID" value="RCK79061.1"/>
    <property type="molecule type" value="Genomic_DNA"/>
</dbReference>
<evidence type="ECO:0000256" key="7">
    <source>
        <dbReference type="ARBA" id="ARBA00023136"/>
    </source>
</evidence>
<dbReference type="Proteomes" id="UP000252355">
    <property type="component" value="Unassembled WGS sequence"/>
</dbReference>
<organism evidence="10 11">
    <name type="scientific">Candidatus Ozemobacter sibiricus</name>
    <dbReference type="NCBI Taxonomy" id="2268124"/>
    <lineage>
        <taxon>Bacteria</taxon>
        <taxon>Candidatus Ozemobacteria</taxon>
        <taxon>Candidatus Ozemobacterales</taxon>
        <taxon>Candidatus Ozemobacteraceae</taxon>
        <taxon>Candidatus Ozemobacter</taxon>
    </lineage>
</organism>
<dbReference type="CDD" id="cd12822">
    <property type="entry name" value="TmCorA-like"/>
    <property type="match status" value="1"/>
</dbReference>
<feature type="transmembrane region" description="Helical" evidence="9">
    <location>
        <begin position="274"/>
        <end position="294"/>
    </location>
</feature>
<reference evidence="10 11" key="1">
    <citation type="submission" date="2018-05" db="EMBL/GenBank/DDBJ databases">
        <title>A metagenomic window into the 2 km-deep terrestrial subsurface aquifer revealed taxonomically and functionally diverse microbial community comprising novel uncultured bacterial lineages.</title>
        <authorList>
            <person name="Kadnikov V.V."/>
            <person name="Mardanov A.V."/>
            <person name="Beletsky A.V."/>
            <person name="Banks D."/>
            <person name="Pimenov N.V."/>
            <person name="Frank Y.A."/>
            <person name="Karnachuk O.V."/>
            <person name="Ravin N.V."/>
        </authorList>
    </citation>
    <scope>NUCLEOTIDE SEQUENCE [LARGE SCALE GENOMIC DNA]</scope>
    <source>
        <strain evidence="10">BY5</strain>
    </source>
</reference>
<keyword evidence="3" id="KW-0813">Transport</keyword>
<keyword evidence="7 9" id="KW-0472">Membrane</keyword>
<comment type="subcellular location">
    <subcellularLocation>
        <location evidence="1">Cell membrane</location>
        <topology evidence="1">Multi-pass membrane protein</topology>
    </subcellularLocation>
</comment>
<comment type="caution">
    <text evidence="10">The sequence shown here is derived from an EMBL/GenBank/DDBJ whole genome shotgun (WGS) entry which is preliminary data.</text>
</comment>
<dbReference type="Gene3D" id="3.30.460.20">
    <property type="entry name" value="CorA soluble domain-like"/>
    <property type="match status" value="1"/>
</dbReference>
<dbReference type="SUPFAM" id="SSF144083">
    <property type="entry name" value="Magnesium transport protein CorA, transmembrane region"/>
    <property type="match status" value="1"/>
</dbReference>
<evidence type="ECO:0000256" key="5">
    <source>
        <dbReference type="ARBA" id="ARBA00022692"/>
    </source>
</evidence>
<comment type="similarity">
    <text evidence="2">Belongs to the CorA metal ion transporter (MIT) (TC 1.A.35) family.</text>
</comment>
<evidence type="ECO:0000256" key="1">
    <source>
        <dbReference type="ARBA" id="ARBA00004651"/>
    </source>
</evidence>
<dbReference type="PANTHER" id="PTHR46494">
    <property type="entry name" value="CORA FAMILY METAL ION TRANSPORTER (EUROFUNG)"/>
    <property type="match status" value="1"/>
</dbReference>
<dbReference type="InterPro" id="IPR002523">
    <property type="entry name" value="MgTranspt_CorA/ZnTranspt_ZntB"/>
</dbReference>
<feature type="coiled-coil region" evidence="8">
    <location>
        <begin position="151"/>
        <end position="178"/>
    </location>
</feature>
<keyword evidence="8" id="KW-0175">Coiled coil</keyword>
<dbReference type="GO" id="GO:0005886">
    <property type="term" value="C:plasma membrane"/>
    <property type="evidence" value="ECO:0007669"/>
    <property type="project" value="UniProtKB-SubCell"/>
</dbReference>
<sequence>MSSTLFFHFLPKQKPVILPTFESVLEAIKGNGFVWLDFNGPTAELLQPLVDQLGVHPLVIEDCLGENQIPKLDVYQGNSFVLFNSYGYDGKVLTIEEIDFIISPKFLVTVHGRVEQKSEFFTRLPERIERALATVTKGTDFLMHAIMDYVVDQKFVVIEKLEDELEAVERQIHDAPAKFKPQELMRLRGHMLALRKSLFHEREVVSKLCRKDAPCITDKSVYYFRDIYDHLTKFFEFVEINREMVSNLFELYLSARNNHLTEISLQMNEVMKRLTLITTIFMPLTLLSGIGGMSEYSAITGGTENWVISYSAFMIAMVVLGWLNYKLLKWKKWV</sequence>
<dbReference type="GO" id="GO:0000287">
    <property type="term" value="F:magnesium ion binding"/>
    <property type="evidence" value="ECO:0007669"/>
    <property type="project" value="TreeGrafter"/>
</dbReference>
<gene>
    <name evidence="10" type="ORF">OZSIB_0403</name>
</gene>
<keyword evidence="6 9" id="KW-1133">Transmembrane helix</keyword>
<name>A0A367ZNX4_9BACT</name>
<accession>A0A367ZNX4</accession>
<dbReference type="SUPFAM" id="SSF143865">
    <property type="entry name" value="CorA soluble domain-like"/>
    <property type="match status" value="1"/>
</dbReference>
<dbReference type="GO" id="GO:0050897">
    <property type="term" value="F:cobalt ion binding"/>
    <property type="evidence" value="ECO:0007669"/>
    <property type="project" value="TreeGrafter"/>
</dbReference>
<evidence type="ECO:0000256" key="4">
    <source>
        <dbReference type="ARBA" id="ARBA00022475"/>
    </source>
</evidence>
<dbReference type="GO" id="GO:0015087">
    <property type="term" value="F:cobalt ion transmembrane transporter activity"/>
    <property type="evidence" value="ECO:0007669"/>
    <property type="project" value="TreeGrafter"/>
</dbReference>
<evidence type="ECO:0000256" key="8">
    <source>
        <dbReference type="SAM" id="Coils"/>
    </source>
</evidence>
<keyword evidence="4" id="KW-1003">Cell membrane</keyword>
<evidence type="ECO:0000256" key="9">
    <source>
        <dbReference type="SAM" id="Phobius"/>
    </source>
</evidence>
<evidence type="ECO:0000256" key="6">
    <source>
        <dbReference type="ARBA" id="ARBA00022989"/>
    </source>
</evidence>
<protein>
    <submittedName>
        <fullName evidence="10">Magnesium and cobalt transport protein CorA</fullName>
    </submittedName>
</protein>
<dbReference type="InterPro" id="IPR045861">
    <property type="entry name" value="CorA_cytoplasmic_dom"/>
</dbReference>
<dbReference type="GO" id="GO:0015095">
    <property type="term" value="F:magnesium ion transmembrane transporter activity"/>
    <property type="evidence" value="ECO:0007669"/>
    <property type="project" value="TreeGrafter"/>
</dbReference>
<proteinExistence type="inferred from homology"/>
<feature type="transmembrane region" description="Helical" evidence="9">
    <location>
        <begin position="306"/>
        <end position="325"/>
    </location>
</feature>
<evidence type="ECO:0000256" key="3">
    <source>
        <dbReference type="ARBA" id="ARBA00022448"/>
    </source>
</evidence>